<organism evidence="4 5">
    <name type="scientific">Bogoriella caseilytica</name>
    <dbReference type="NCBI Taxonomy" id="56055"/>
    <lineage>
        <taxon>Bacteria</taxon>
        <taxon>Bacillati</taxon>
        <taxon>Actinomycetota</taxon>
        <taxon>Actinomycetes</taxon>
        <taxon>Micrococcales</taxon>
        <taxon>Bogoriellaceae</taxon>
        <taxon>Bogoriella</taxon>
    </lineage>
</organism>
<reference evidence="4 5" key="1">
    <citation type="submission" date="2018-11" db="EMBL/GenBank/DDBJ databases">
        <title>Sequencing the genomes of 1000 actinobacteria strains.</title>
        <authorList>
            <person name="Klenk H.-P."/>
        </authorList>
    </citation>
    <scope>NUCLEOTIDE SEQUENCE [LARGE SCALE GENOMIC DNA]</scope>
    <source>
        <strain evidence="4 5">DSM 11294</strain>
    </source>
</reference>
<dbReference type="RefSeq" id="WP_170163126.1">
    <property type="nucleotide sequence ID" value="NZ_RKHK01000001.1"/>
</dbReference>
<feature type="compositionally biased region" description="Acidic residues" evidence="1">
    <location>
        <begin position="839"/>
        <end position="849"/>
    </location>
</feature>
<dbReference type="EMBL" id="RKHK01000001">
    <property type="protein sequence ID" value="ROR73598.1"/>
    <property type="molecule type" value="Genomic_DNA"/>
</dbReference>
<feature type="compositionally biased region" description="Pro residues" evidence="1">
    <location>
        <begin position="850"/>
        <end position="871"/>
    </location>
</feature>
<evidence type="ECO:0000256" key="3">
    <source>
        <dbReference type="SAM" id="SignalP"/>
    </source>
</evidence>
<feature type="chain" id="PRO_5039148492" description="LVIVD repeat-containing protein" evidence="3">
    <location>
        <begin position="30"/>
        <end position="931"/>
    </location>
</feature>
<evidence type="ECO:0000313" key="4">
    <source>
        <dbReference type="EMBL" id="ROR73598.1"/>
    </source>
</evidence>
<keyword evidence="3" id="KW-0732">Signal</keyword>
<evidence type="ECO:0000313" key="5">
    <source>
        <dbReference type="Proteomes" id="UP000280668"/>
    </source>
</evidence>
<protein>
    <recommendedName>
        <fullName evidence="6">LVIVD repeat-containing protein</fullName>
    </recommendedName>
</protein>
<gene>
    <name evidence="4" type="ORF">EDD31_1985</name>
</gene>
<keyword evidence="5" id="KW-1185">Reference proteome</keyword>
<dbReference type="Proteomes" id="UP000280668">
    <property type="component" value="Unassembled WGS sequence"/>
</dbReference>
<comment type="caution">
    <text evidence="4">The sequence shown here is derived from an EMBL/GenBank/DDBJ whole genome shotgun (WGS) entry which is preliminary data.</text>
</comment>
<evidence type="ECO:0000256" key="1">
    <source>
        <dbReference type="SAM" id="MobiDB-lite"/>
    </source>
</evidence>
<sequence length="931" mass="95918">MRSRPRRFAMPAVLAVALTSAALAAPALAVPVAPEPELDRIAVSVVGDGTRTGNEGVPVSIHLLESDGTFIGETGIPYAGDEENYRFVLGADRDQAGALQLSADGTELTIGGYDADLGAQTNASTTVDTLRVVGAVAPDGSVDVSTSLAGAFSGSHIRGVVADASRYWVGGHGNSGAPAPYDAGVLTIEAGGDDPTVVVPGSSGQLRNHRVPVIHKGQLYVSSDRSDYSGIVRVGEGLPAVPISEAEFEVVARTPVADGRDVPHDFAFAGEHLYVAYTGGTDPALVRYAQQDGGWDADEALEGEFWGLTARDSEAGTVLYATAGSHFGNSVVRIADEGEFAEVEPEVLAVAAENFAFRGVALAPGFQPGGPVEVIEEDYLAEFAWDQRTAHGVGNALSAVLGEEVNAVATGRLLPVDGADLTGAEIQVTSSAPEVVSEEDIDVDFDGTTFRIAPTPAGTGTVDLDVLAVREGEVLARSTLRYWVSAALPTADARAHVGLADASTAQDVGEGYLLVADDDTLGIRLYGPASGEPVAHFDIHGENHENIPYVRQPGETWDTEASARLRDTIFWIGSLGNSRSGNVRPDRDTIAATTVSGSGAGTELAFAGYTRGVTDALVAWDNDGGHGLAPGALRFERATQAGYSAEGPNSLNVEAAAIAPDGESLWLGFRSPLVGPDLEAPVGDNEIPGSAGERALIVEIGSIADVVLGGAGIEVTDWFTLDLDGRALRGMTETADGHYALQAGSADDTGNFAIYGWSGDRDDAPVESANPLGMWDRDGSYESLPLVPSLEDGTTIRVLQDVGTVDLYGNGLEAQELPQELQKFYSHDYTLDFGGAFAGDDDAGPDPEPTDPPTTDPGPGGPPTDPGPVDPPSGEEGSDDGSGGPGTTPGALPATGAAAAGMVPLALLAILGGAVLVWWSGARRAGLTAQL</sequence>
<evidence type="ECO:0008006" key="6">
    <source>
        <dbReference type="Google" id="ProtNLM"/>
    </source>
</evidence>
<proteinExistence type="predicted"/>
<accession>A0A3N2BEC2</accession>
<evidence type="ECO:0000256" key="2">
    <source>
        <dbReference type="SAM" id="Phobius"/>
    </source>
</evidence>
<keyword evidence="2" id="KW-1133">Transmembrane helix</keyword>
<feature type="region of interest" description="Disordered" evidence="1">
    <location>
        <begin position="835"/>
        <end position="893"/>
    </location>
</feature>
<keyword evidence="2" id="KW-0472">Membrane</keyword>
<keyword evidence="2" id="KW-0812">Transmembrane</keyword>
<name>A0A3N2BEC2_9MICO</name>
<dbReference type="AlphaFoldDB" id="A0A3N2BEC2"/>
<feature type="signal peptide" evidence="3">
    <location>
        <begin position="1"/>
        <end position="29"/>
    </location>
</feature>
<feature type="transmembrane region" description="Helical" evidence="2">
    <location>
        <begin position="897"/>
        <end position="919"/>
    </location>
</feature>